<dbReference type="PIRSF" id="PIRSF017811">
    <property type="entry name" value="CDK_inhib_pln"/>
    <property type="match status" value="1"/>
</dbReference>
<comment type="caution">
    <text evidence="7">The sequence shown here is derived from an EMBL/GenBank/DDBJ whole genome shotgun (WGS) entry which is preliminary data.</text>
</comment>
<accession>A0A6A1VLV2</accession>
<reference evidence="7 8" key="1">
    <citation type="journal article" date="2019" name="Plant Biotechnol. J.">
        <title>The red bayberry genome and genetic basis of sex determination.</title>
        <authorList>
            <person name="Jia H.M."/>
            <person name="Jia H.J."/>
            <person name="Cai Q.L."/>
            <person name="Wang Y."/>
            <person name="Zhao H.B."/>
            <person name="Yang W.F."/>
            <person name="Wang G.Y."/>
            <person name="Li Y.H."/>
            <person name="Zhan D.L."/>
            <person name="Shen Y.T."/>
            <person name="Niu Q.F."/>
            <person name="Chang L."/>
            <person name="Qiu J."/>
            <person name="Zhao L."/>
            <person name="Xie H.B."/>
            <person name="Fu W.Y."/>
            <person name="Jin J."/>
            <person name="Li X.W."/>
            <person name="Jiao Y."/>
            <person name="Zhou C.C."/>
            <person name="Tu T."/>
            <person name="Chai C.Y."/>
            <person name="Gao J.L."/>
            <person name="Fan L.J."/>
            <person name="van de Weg E."/>
            <person name="Wang J.Y."/>
            <person name="Gao Z.S."/>
        </authorList>
    </citation>
    <scope>NUCLEOTIDE SEQUENCE [LARGE SCALE GENOMIC DNA]</scope>
    <source>
        <tissue evidence="7">Leaves</tissue>
    </source>
</reference>
<dbReference type="GO" id="GO:0004861">
    <property type="term" value="F:cyclin-dependent protein serine/threonine kinase inhibitor activity"/>
    <property type="evidence" value="ECO:0007669"/>
    <property type="project" value="InterPro"/>
</dbReference>
<name>A0A6A1VLV2_9ROSI</name>
<dbReference type="EMBL" id="RXIC02000023">
    <property type="protein sequence ID" value="KAB1213693.1"/>
    <property type="molecule type" value="Genomic_DNA"/>
</dbReference>
<keyword evidence="3" id="KW-0649">Protein kinase inhibitor</keyword>
<evidence type="ECO:0000313" key="7">
    <source>
        <dbReference type="EMBL" id="KAB1213693.1"/>
    </source>
</evidence>
<evidence type="ECO:0000259" key="6">
    <source>
        <dbReference type="Pfam" id="PF02234"/>
    </source>
</evidence>
<evidence type="ECO:0000256" key="2">
    <source>
        <dbReference type="ARBA" id="ARBA00010274"/>
    </source>
</evidence>
<feature type="compositionally biased region" description="Polar residues" evidence="5">
    <location>
        <begin position="196"/>
        <end position="216"/>
    </location>
</feature>
<proteinExistence type="inferred from homology"/>
<feature type="compositionally biased region" description="Polar residues" evidence="5">
    <location>
        <begin position="76"/>
        <end position="98"/>
    </location>
</feature>
<comment type="similarity">
    <text evidence="2">Belongs to the CDI family. ICK/KRP subfamily.</text>
</comment>
<dbReference type="PANTHER" id="PTHR46776">
    <property type="entry name" value="CYCLIN-DEPENDENT KINASE INHIBITOR 4-RELATED"/>
    <property type="match status" value="1"/>
</dbReference>
<gene>
    <name evidence="7" type="ORF">CJ030_MR5G016202</name>
</gene>
<organism evidence="7 8">
    <name type="scientific">Morella rubra</name>
    <name type="common">Chinese bayberry</name>
    <dbReference type="NCBI Taxonomy" id="262757"/>
    <lineage>
        <taxon>Eukaryota</taxon>
        <taxon>Viridiplantae</taxon>
        <taxon>Streptophyta</taxon>
        <taxon>Embryophyta</taxon>
        <taxon>Tracheophyta</taxon>
        <taxon>Spermatophyta</taxon>
        <taxon>Magnoliopsida</taxon>
        <taxon>eudicotyledons</taxon>
        <taxon>Gunneridae</taxon>
        <taxon>Pentapetalae</taxon>
        <taxon>rosids</taxon>
        <taxon>fabids</taxon>
        <taxon>Fagales</taxon>
        <taxon>Myricaceae</taxon>
        <taxon>Morella</taxon>
    </lineage>
</organism>
<dbReference type="Pfam" id="PF02234">
    <property type="entry name" value="CDI"/>
    <property type="match status" value="1"/>
</dbReference>
<protein>
    <submittedName>
        <fullName evidence="7">Cyclin-dependent kinase inhibitor 3</fullName>
    </submittedName>
</protein>
<evidence type="ECO:0000256" key="3">
    <source>
        <dbReference type="ARBA" id="ARBA00023013"/>
    </source>
</evidence>
<feature type="region of interest" description="Disordered" evidence="5">
    <location>
        <begin position="169"/>
        <end position="221"/>
    </location>
</feature>
<feature type="domain" description="Cyclin-dependent kinase inhibitor" evidence="6">
    <location>
        <begin position="219"/>
        <end position="265"/>
    </location>
</feature>
<dbReference type="GO" id="GO:0005654">
    <property type="term" value="C:nucleoplasm"/>
    <property type="evidence" value="ECO:0007669"/>
    <property type="project" value="UniProtKB-SubCell"/>
</dbReference>
<evidence type="ECO:0000256" key="1">
    <source>
        <dbReference type="ARBA" id="ARBA00004642"/>
    </source>
</evidence>
<dbReference type="AlphaFoldDB" id="A0A6A1VLV2"/>
<dbReference type="InterPro" id="IPR044898">
    <property type="entry name" value="CDI_dom_sf"/>
</dbReference>
<dbReference type="InterPro" id="IPR003175">
    <property type="entry name" value="CDI_dom"/>
</dbReference>
<feature type="compositionally biased region" description="Polar residues" evidence="5">
    <location>
        <begin position="35"/>
        <end position="50"/>
    </location>
</feature>
<evidence type="ECO:0000256" key="5">
    <source>
        <dbReference type="SAM" id="MobiDB-lite"/>
    </source>
</evidence>
<sequence length="267" mass="29869">MGKYIRKAKTTAEVAVMDVSQPSFGVRTRARTLALQKSPSPTSGSGSYLQLRSRRLEKPPVVLPCHYSGAKRHKQGQSNRESCSLQQKQIPDEASSNPNPSPRAGSRLRVGSLGAASDEPVSLGPKYDKEEAEKVVGGAEEEDIQEKKEKCSNNNVDFGVEEASFGENVLEYEGRERSTRESTPCSLIRDPDTVQAPCSTTRPTCSTEANRRNQNTMRRHIPTSQEMDEFFAAAEEEQQRQFIEKYNFDPVNEKPLQGRYEWVKVDP</sequence>
<feature type="region of interest" description="Disordered" evidence="5">
    <location>
        <begin position="32"/>
        <end position="150"/>
    </location>
</feature>
<evidence type="ECO:0000256" key="4">
    <source>
        <dbReference type="ARBA" id="ARBA00023306"/>
    </source>
</evidence>
<evidence type="ECO:0000313" key="8">
    <source>
        <dbReference type="Proteomes" id="UP000516437"/>
    </source>
</evidence>
<dbReference type="InterPro" id="IPR044275">
    <property type="entry name" value="KRP"/>
</dbReference>
<dbReference type="Gene3D" id="4.10.365.10">
    <property type="entry name" value="p27"/>
    <property type="match status" value="1"/>
</dbReference>
<dbReference type="GO" id="GO:0051726">
    <property type="term" value="P:regulation of cell cycle"/>
    <property type="evidence" value="ECO:0007669"/>
    <property type="project" value="InterPro"/>
</dbReference>
<keyword evidence="8" id="KW-1185">Reference proteome</keyword>
<dbReference type="OrthoDB" id="6373236at2759"/>
<keyword evidence="4" id="KW-0131">Cell cycle</keyword>
<dbReference type="Proteomes" id="UP000516437">
    <property type="component" value="Chromosome 5"/>
</dbReference>
<comment type="subcellular location">
    <subcellularLocation>
        <location evidence="1">Nucleus</location>
        <location evidence="1">Nucleoplasm</location>
    </subcellularLocation>
</comment>